<dbReference type="RefSeq" id="WP_125982770.1">
    <property type="nucleotide sequence ID" value="NZ_NGJS01000001.1"/>
</dbReference>
<evidence type="ECO:0000259" key="15">
    <source>
        <dbReference type="Pfam" id="PF08544"/>
    </source>
</evidence>
<evidence type="ECO:0000256" key="10">
    <source>
        <dbReference type="ARBA" id="ARBA00022840"/>
    </source>
</evidence>
<dbReference type="InterPro" id="IPR014721">
    <property type="entry name" value="Ribsml_uS5_D2-typ_fold_subgr"/>
</dbReference>
<evidence type="ECO:0000256" key="6">
    <source>
        <dbReference type="ARBA" id="ARBA00022679"/>
    </source>
</evidence>
<dbReference type="Pfam" id="PF00288">
    <property type="entry name" value="GHMP_kinases_N"/>
    <property type="match status" value="1"/>
</dbReference>
<dbReference type="UniPathway" id="UPA00050">
    <property type="reaction ID" value="UER00064"/>
</dbReference>
<name>A0A430A1V8_9ENTE</name>
<comment type="pathway">
    <text evidence="1 13">Amino-acid biosynthesis; L-threonine biosynthesis; L-threonine from L-aspartate: step 4/5.</text>
</comment>
<feature type="binding site" evidence="13">
    <location>
        <begin position="78"/>
        <end position="88"/>
    </location>
    <ligand>
        <name>ATP</name>
        <dbReference type="ChEBI" id="CHEBI:30616"/>
    </ligand>
</feature>
<dbReference type="PROSITE" id="PS00627">
    <property type="entry name" value="GHMP_KINASES_ATP"/>
    <property type="match status" value="1"/>
</dbReference>
<keyword evidence="6 13" id="KW-0808">Transferase</keyword>
<comment type="caution">
    <text evidence="16">The sequence shown here is derived from an EMBL/GenBank/DDBJ whole genome shotgun (WGS) entry which is preliminary data.</text>
</comment>
<dbReference type="AlphaFoldDB" id="A0A430A1V8"/>
<evidence type="ECO:0000313" key="16">
    <source>
        <dbReference type="EMBL" id="RSU00444.1"/>
    </source>
</evidence>
<dbReference type="GO" id="GO:0005737">
    <property type="term" value="C:cytoplasm"/>
    <property type="evidence" value="ECO:0007669"/>
    <property type="project" value="UniProtKB-SubCell"/>
</dbReference>
<evidence type="ECO:0000259" key="14">
    <source>
        <dbReference type="Pfam" id="PF00288"/>
    </source>
</evidence>
<keyword evidence="8 13" id="KW-0547">Nucleotide-binding</keyword>
<evidence type="ECO:0000256" key="5">
    <source>
        <dbReference type="ARBA" id="ARBA00022605"/>
    </source>
</evidence>
<evidence type="ECO:0000256" key="12">
    <source>
        <dbReference type="ARBA" id="ARBA00049954"/>
    </source>
</evidence>
<dbReference type="GO" id="GO:0005524">
    <property type="term" value="F:ATP binding"/>
    <property type="evidence" value="ECO:0007669"/>
    <property type="project" value="UniProtKB-UniRule"/>
</dbReference>
<dbReference type="InterPro" id="IPR020568">
    <property type="entry name" value="Ribosomal_Su5_D2-typ_SF"/>
</dbReference>
<protein>
    <recommendedName>
        <fullName evidence="4 13">Homoserine kinase</fullName>
        <shortName evidence="13">HK</shortName>
        <shortName evidence="13">HSK</shortName>
        <ecNumber evidence="3 13">2.7.1.39</ecNumber>
    </recommendedName>
</protein>
<dbReference type="Pfam" id="PF08544">
    <property type="entry name" value="GHMP_kinases_C"/>
    <property type="match status" value="1"/>
</dbReference>
<dbReference type="PIRSF" id="PIRSF000676">
    <property type="entry name" value="Homoser_kin"/>
    <property type="match status" value="1"/>
</dbReference>
<dbReference type="InterPro" id="IPR006203">
    <property type="entry name" value="GHMP_knse_ATP-bd_CS"/>
</dbReference>
<proteinExistence type="inferred from homology"/>
<keyword evidence="9 13" id="KW-0418">Kinase</keyword>
<dbReference type="SUPFAM" id="SSF54211">
    <property type="entry name" value="Ribosomal protein S5 domain 2-like"/>
    <property type="match status" value="1"/>
</dbReference>
<dbReference type="Gene3D" id="3.30.230.10">
    <property type="match status" value="1"/>
</dbReference>
<dbReference type="PANTHER" id="PTHR20861">
    <property type="entry name" value="HOMOSERINE/4-DIPHOSPHOCYTIDYL-2-C-METHYL-D-ERYTHRITOL KINASE"/>
    <property type="match status" value="1"/>
</dbReference>
<keyword evidence="7 13" id="KW-0791">Threonine biosynthesis</keyword>
<dbReference type="InterPro" id="IPR000870">
    <property type="entry name" value="Homoserine_kinase"/>
</dbReference>
<evidence type="ECO:0000256" key="3">
    <source>
        <dbReference type="ARBA" id="ARBA00012078"/>
    </source>
</evidence>
<reference evidence="16 17" key="1">
    <citation type="submission" date="2017-05" db="EMBL/GenBank/DDBJ databases">
        <title>Vagococcus spp. assemblies.</title>
        <authorList>
            <person name="Gulvik C.A."/>
        </authorList>
    </citation>
    <scope>NUCLEOTIDE SEQUENCE [LARGE SCALE GENOMIC DNA]</scope>
    <source>
        <strain evidence="16 17">SS1995</strain>
    </source>
</reference>
<evidence type="ECO:0000313" key="17">
    <source>
        <dbReference type="Proteomes" id="UP000287857"/>
    </source>
</evidence>
<evidence type="ECO:0000256" key="4">
    <source>
        <dbReference type="ARBA" id="ARBA00017858"/>
    </source>
</evidence>
<sequence length="288" mass="31103">MKIRVPATTANLGSGFDSFGLALSMYLEVEVCAKVENWHVEHQIAGLPSDENNLIVKSLLYTAPETPPHHLKVITDIPTARGLGSSSSAIVAGIELADKLNHLELSDSEKLELANSIEGHPDNVAPAILGGFVVSGITSEKVFAVSHQFIDADIVVIIPNYTLLTSSSRQVLPQEMSYRQAVAASSTANGLLAGFLTNNLKLVELLLEKDRWHEPFREHLVPELTHVRALKQELNLPIIGSVLSGAGPTVLVLAQQGSGQTVCRELSKHIKDCRITVLTVDMNGIMII</sequence>
<dbReference type="SUPFAM" id="SSF55060">
    <property type="entry name" value="GHMP Kinase, C-terminal domain"/>
    <property type="match status" value="1"/>
</dbReference>
<keyword evidence="10 13" id="KW-0067">ATP-binding</keyword>
<dbReference type="GO" id="GO:0004413">
    <property type="term" value="F:homoserine kinase activity"/>
    <property type="evidence" value="ECO:0007669"/>
    <property type="project" value="UniProtKB-UniRule"/>
</dbReference>
<organism evidence="16 17">
    <name type="scientific">Vagococcus vulneris</name>
    <dbReference type="NCBI Taxonomy" id="1977869"/>
    <lineage>
        <taxon>Bacteria</taxon>
        <taxon>Bacillati</taxon>
        <taxon>Bacillota</taxon>
        <taxon>Bacilli</taxon>
        <taxon>Lactobacillales</taxon>
        <taxon>Enterococcaceae</taxon>
        <taxon>Vagococcus</taxon>
    </lineage>
</organism>
<comment type="subcellular location">
    <subcellularLocation>
        <location evidence="13">Cytoplasm</location>
    </subcellularLocation>
</comment>
<dbReference type="EMBL" id="NGJS01000001">
    <property type="protein sequence ID" value="RSU00444.1"/>
    <property type="molecule type" value="Genomic_DNA"/>
</dbReference>
<evidence type="ECO:0000256" key="8">
    <source>
        <dbReference type="ARBA" id="ARBA00022741"/>
    </source>
</evidence>
<evidence type="ECO:0000256" key="7">
    <source>
        <dbReference type="ARBA" id="ARBA00022697"/>
    </source>
</evidence>
<keyword evidence="17" id="KW-1185">Reference proteome</keyword>
<dbReference type="NCBIfam" id="TIGR00191">
    <property type="entry name" value="thrB"/>
    <property type="match status" value="1"/>
</dbReference>
<dbReference type="InterPro" id="IPR006204">
    <property type="entry name" value="GHMP_kinase_N_dom"/>
</dbReference>
<comment type="catalytic activity">
    <reaction evidence="11 13">
        <text>L-homoserine + ATP = O-phospho-L-homoserine + ADP + H(+)</text>
        <dbReference type="Rhea" id="RHEA:13985"/>
        <dbReference type="ChEBI" id="CHEBI:15378"/>
        <dbReference type="ChEBI" id="CHEBI:30616"/>
        <dbReference type="ChEBI" id="CHEBI:57476"/>
        <dbReference type="ChEBI" id="CHEBI:57590"/>
        <dbReference type="ChEBI" id="CHEBI:456216"/>
        <dbReference type="EC" id="2.7.1.39"/>
    </reaction>
</comment>
<evidence type="ECO:0000256" key="13">
    <source>
        <dbReference type="HAMAP-Rule" id="MF_00384"/>
    </source>
</evidence>
<feature type="domain" description="GHMP kinase C-terminal" evidence="15">
    <location>
        <begin position="193"/>
        <end position="270"/>
    </location>
</feature>
<keyword evidence="13" id="KW-0963">Cytoplasm</keyword>
<dbReference type="Gene3D" id="3.30.70.890">
    <property type="entry name" value="GHMP kinase, C-terminal domain"/>
    <property type="match status" value="1"/>
</dbReference>
<evidence type="ECO:0000256" key="11">
    <source>
        <dbReference type="ARBA" id="ARBA00049375"/>
    </source>
</evidence>
<dbReference type="PANTHER" id="PTHR20861:SF1">
    <property type="entry name" value="HOMOSERINE KINASE"/>
    <property type="match status" value="1"/>
</dbReference>
<comment type="function">
    <text evidence="12 13">Catalyzes the ATP-dependent phosphorylation of L-homoserine to L-homoserine phosphate.</text>
</comment>
<keyword evidence="5 13" id="KW-0028">Amino-acid biosynthesis</keyword>
<evidence type="ECO:0000256" key="2">
    <source>
        <dbReference type="ARBA" id="ARBA00007370"/>
    </source>
</evidence>
<accession>A0A430A1V8</accession>
<dbReference type="EC" id="2.7.1.39" evidence="3 13"/>
<dbReference type="InterPro" id="IPR013750">
    <property type="entry name" value="GHMP_kinase_C_dom"/>
</dbReference>
<evidence type="ECO:0000256" key="9">
    <source>
        <dbReference type="ARBA" id="ARBA00022777"/>
    </source>
</evidence>
<comment type="similarity">
    <text evidence="2 13">Belongs to the GHMP kinase family. Homoserine kinase subfamily.</text>
</comment>
<evidence type="ECO:0000256" key="1">
    <source>
        <dbReference type="ARBA" id="ARBA00005015"/>
    </source>
</evidence>
<dbReference type="PRINTS" id="PR00958">
    <property type="entry name" value="HOMSERKINASE"/>
</dbReference>
<feature type="domain" description="GHMP kinase N-terminal" evidence="14">
    <location>
        <begin position="53"/>
        <end position="131"/>
    </location>
</feature>
<dbReference type="GO" id="GO:0009088">
    <property type="term" value="P:threonine biosynthetic process"/>
    <property type="evidence" value="ECO:0007669"/>
    <property type="project" value="UniProtKB-UniRule"/>
</dbReference>
<gene>
    <name evidence="13" type="primary">thrB</name>
    <name evidence="16" type="ORF">CBF37_00070</name>
</gene>
<dbReference type="InterPro" id="IPR036554">
    <property type="entry name" value="GHMP_kinase_C_sf"/>
</dbReference>
<dbReference type="OrthoDB" id="9769912at2"/>
<dbReference type="Proteomes" id="UP000287857">
    <property type="component" value="Unassembled WGS sequence"/>
</dbReference>
<dbReference type="HAMAP" id="MF_00384">
    <property type="entry name" value="Homoser_kinase"/>
    <property type="match status" value="1"/>
</dbReference>